<comment type="subcellular location">
    <subcellularLocation>
        <location evidence="1">Cell envelope</location>
    </subcellularLocation>
</comment>
<evidence type="ECO:0000256" key="4">
    <source>
        <dbReference type="RuleBase" id="RU003744"/>
    </source>
</evidence>
<reference evidence="7" key="1">
    <citation type="submission" date="2020-12" db="EMBL/GenBank/DDBJ databases">
        <title>Clostridium thailandense sp. nov., a novel acetogenic bacterium isolated from peat land soil in Thailand.</title>
        <authorList>
            <person name="Chaikitkaew S."/>
            <person name="Birkeland N.K."/>
        </authorList>
    </citation>
    <scope>NUCLEOTIDE SEQUENCE</scope>
    <source>
        <strain evidence="7">PL3</strain>
    </source>
</reference>
<dbReference type="InterPro" id="IPR001638">
    <property type="entry name" value="Solute-binding_3/MltF_N"/>
</dbReference>
<dbReference type="PROSITE" id="PS51257">
    <property type="entry name" value="PROKAR_LIPOPROTEIN"/>
    <property type="match status" value="1"/>
</dbReference>
<feature type="chain" id="PRO_5038908617" evidence="5">
    <location>
        <begin position="24"/>
        <end position="279"/>
    </location>
</feature>
<accession>A0A949U1T7</accession>
<dbReference type="RefSeq" id="WP_218321812.1">
    <property type="nucleotide sequence ID" value="NZ_JAEEGC010000097.1"/>
</dbReference>
<organism evidence="7 8">
    <name type="scientific">Clostridium thailandense</name>
    <dbReference type="NCBI Taxonomy" id="2794346"/>
    <lineage>
        <taxon>Bacteria</taxon>
        <taxon>Bacillati</taxon>
        <taxon>Bacillota</taxon>
        <taxon>Clostridia</taxon>
        <taxon>Eubacteriales</taxon>
        <taxon>Clostridiaceae</taxon>
        <taxon>Clostridium</taxon>
    </lineage>
</organism>
<sequence length="279" mass="30314">MLKNTLKKIVGVSLMMTTIIAFTACGNKQNSSTDNAQDKSQSAAMQKIKKSGKLVIGTSADYPPYEFHKSVDGKDEIVGFDIEVGKQIAKDLGVQLEIKDMKFDGLLAALDQGNVDIIVAGMNPTEERKKSVDFSNVYYTAVQSVILRTSDKDKIKSIDDLKGKKVAVQKGATQEEIAKKQMPNSQAIALPKISDLILSLKNNRADAVIVELPVATSNVNSNKDLFISDIKVQNEVEGSAVAVKKGSTDLVQSINKTIDRLTKDKSIDKYVTDATNSVE</sequence>
<feature type="signal peptide" evidence="5">
    <location>
        <begin position="1"/>
        <end position="23"/>
    </location>
</feature>
<keyword evidence="8" id="KW-1185">Reference proteome</keyword>
<name>A0A949U1T7_9CLOT</name>
<evidence type="ECO:0000256" key="3">
    <source>
        <dbReference type="ARBA" id="ARBA00022729"/>
    </source>
</evidence>
<evidence type="ECO:0000256" key="5">
    <source>
        <dbReference type="SAM" id="SignalP"/>
    </source>
</evidence>
<dbReference type="AlphaFoldDB" id="A0A949U1T7"/>
<dbReference type="Proteomes" id="UP000694308">
    <property type="component" value="Unassembled WGS sequence"/>
</dbReference>
<dbReference type="GO" id="GO:0030313">
    <property type="term" value="C:cell envelope"/>
    <property type="evidence" value="ECO:0007669"/>
    <property type="project" value="UniProtKB-SubCell"/>
</dbReference>
<dbReference type="PROSITE" id="PS01039">
    <property type="entry name" value="SBP_BACTERIAL_3"/>
    <property type="match status" value="1"/>
</dbReference>
<gene>
    <name evidence="7" type="ORF">I6U48_17810</name>
</gene>
<evidence type="ECO:0000313" key="7">
    <source>
        <dbReference type="EMBL" id="MBV7274754.1"/>
    </source>
</evidence>
<protein>
    <submittedName>
        <fullName evidence="7">Transporter substrate-binding domain-containing protein</fullName>
    </submittedName>
</protein>
<evidence type="ECO:0000256" key="2">
    <source>
        <dbReference type="ARBA" id="ARBA00010333"/>
    </source>
</evidence>
<evidence type="ECO:0000256" key="1">
    <source>
        <dbReference type="ARBA" id="ARBA00004196"/>
    </source>
</evidence>
<dbReference type="PANTHER" id="PTHR35936:SF17">
    <property type="entry name" value="ARGININE-BINDING EXTRACELLULAR PROTEIN ARTP"/>
    <property type="match status" value="1"/>
</dbReference>
<dbReference type="SMART" id="SM00062">
    <property type="entry name" value="PBPb"/>
    <property type="match status" value="1"/>
</dbReference>
<keyword evidence="3 5" id="KW-0732">Signal</keyword>
<dbReference type="InterPro" id="IPR018313">
    <property type="entry name" value="SBP_3_CS"/>
</dbReference>
<comment type="caution">
    <text evidence="7">The sequence shown here is derived from an EMBL/GenBank/DDBJ whole genome shotgun (WGS) entry which is preliminary data.</text>
</comment>
<dbReference type="PANTHER" id="PTHR35936">
    <property type="entry name" value="MEMBRANE-BOUND LYTIC MUREIN TRANSGLYCOSYLASE F"/>
    <property type="match status" value="1"/>
</dbReference>
<dbReference type="CDD" id="cd13620">
    <property type="entry name" value="PBP2_GltS"/>
    <property type="match status" value="1"/>
</dbReference>
<evidence type="ECO:0000313" key="8">
    <source>
        <dbReference type="Proteomes" id="UP000694308"/>
    </source>
</evidence>
<comment type="similarity">
    <text evidence="2 4">Belongs to the bacterial solute-binding protein 3 family.</text>
</comment>
<dbReference type="Pfam" id="PF00497">
    <property type="entry name" value="SBP_bac_3"/>
    <property type="match status" value="1"/>
</dbReference>
<dbReference type="EMBL" id="JAEEGC010000097">
    <property type="protein sequence ID" value="MBV7274754.1"/>
    <property type="molecule type" value="Genomic_DNA"/>
</dbReference>
<feature type="domain" description="Solute-binding protein family 3/N-terminal" evidence="6">
    <location>
        <begin position="53"/>
        <end position="274"/>
    </location>
</feature>
<proteinExistence type="inferred from homology"/>
<evidence type="ECO:0000259" key="6">
    <source>
        <dbReference type="SMART" id="SM00062"/>
    </source>
</evidence>